<feature type="compositionally biased region" description="Polar residues" evidence="2">
    <location>
        <begin position="666"/>
        <end position="677"/>
    </location>
</feature>
<feature type="compositionally biased region" description="Pro residues" evidence="2">
    <location>
        <begin position="377"/>
        <end position="387"/>
    </location>
</feature>
<feature type="compositionally biased region" description="Polar residues" evidence="2">
    <location>
        <begin position="618"/>
        <end position="636"/>
    </location>
</feature>
<evidence type="ECO:0000256" key="2">
    <source>
        <dbReference type="SAM" id="MobiDB-lite"/>
    </source>
</evidence>
<keyword evidence="3" id="KW-0472">Membrane</keyword>
<dbReference type="SMART" id="SM00313">
    <property type="entry name" value="PXA"/>
    <property type="match status" value="1"/>
</dbReference>
<dbReference type="InterPro" id="IPR013937">
    <property type="entry name" value="Sorting_nexin_C"/>
</dbReference>
<feature type="domain" description="PXA" evidence="4">
    <location>
        <begin position="107"/>
        <end position="282"/>
    </location>
</feature>
<dbReference type="SUPFAM" id="SSF64268">
    <property type="entry name" value="PX domain"/>
    <property type="match status" value="1"/>
</dbReference>
<keyword evidence="3" id="KW-1133">Transmembrane helix</keyword>
<evidence type="ECO:0000313" key="5">
    <source>
        <dbReference type="EMBL" id="KAF1796944.1"/>
    </source>
</evidence>
<feature type="region of interest" description="Disordered" evidence="2">
    <location>
        <begin position="584"/>
        <end position="677"/>
    </location>
</feature>
<gene>
    <name evidence="5" type="ORF">FB192DRAFT_1462608</name>
</gene>
<keyword evidence="3" id="KW-0812">Transmembrane</keyword>
<dbReference type="InterPro" id="IPR003114">
    <property type="entry name" value="Phox_assoc"/>
</dbReference>
<feature type="transmembrane region" description="Helical" evidence="3">
    <location>
        <begin position="29"/>
        <end position="46"/>
    </location>
</feature>
<protein>
    <submittedName>
        <fullName evidence="5">PXA domain-containing protein</fullName>
    </submittedName>
</protein>
<reference evidence="5 6" key="1">
    <citation type="submission" date="2019-09" db="EMBL/GenBank/DDBJ databases">
        <authorList>
            <consortium name="DOE Joint Genome Institute"/>
            <person name="Mondo S.J."/>
            <person name="Navarro-Mendoza M.I."/>
            <person name="Perez-Arques C."/>
            <person name="Panchal S."/>
            <person name="Nicolas F.E."/>
            <person name="Ganguly P."/>
            <person name="Pangilinan J."/>
            <person name="Grigoriev I."/>
            <person name="Heitman J."/>
            <person name="Sanya K."/>
            <person name="Garre V."/>
        </authorList>
    </citation>
    <scope>NUCLEOTIDE SEQUENCE [LARGE SCALE GENOMIC DNA]</scope>
    <source>
        <strain evidence="5 6">MU402</strain>
    </source>
</reference>
<name>A0A8H4B801_MUCCL</name>
<evidence type="ECO:0000256" key="1">
    <source>
        <dbReference type="ARBA" id="ARBA00010883"/>
    </source>
</evidence>
<dbReference type="Gene3D" id="3.30.1520.10">
    <property type="entry name" value="Phox-like domain"/>
    <property type="match status" value="1"/>
</dbReference>
<organism evidence="5 6">
    <name type="scientific">Mucor circinelloides f. lusitanicus</name>
    <name type="common">Mucor racemosus var. lusitanicus</name>
    <dbReference type="NCBI Taxonomy" id="29924"/>
    <lineage>
        <taxon>Eukaryota</taxon>
        <taxon>Fungi</taxon>
        <taxon>Fungi incertae sedis</taxon>
        <taxon>Mucoromycota</taxon>
        <taxon>Mucoromycotina</taxon>
        <taxon>Mucoromycetes</taxon>
        <taxon>Mucorales</taxon>
        <taxon>Mucorineae</taxon>
        <taxon>Mucoraceae</taxon>
        <taxon>Mucor</taxon>
    </lineage>
</organism>
<dbReference type="Pfam" id="PF02194">
    <property type="entry name" value="PXA"/>
    <property type="match status" value="1"/>
</dbReference>
<dbReference type="Proteomes" id="UP000469890">
    <property type="component" value="Unassembled WGS sequence"/>
</dbReference>
<dbReference type="GO" id="GO:0035091">
    <property type="term" value="F:phosphatidylinositol binding"/>
    <property type="evidence" value="ECO:0007669"/>
    <property type="project" value="InterPro"/>
</dbReference>
<dbReference type="Pfam" id="PF08628">
    <property type="entry name" value="Nexin_C"/>
    <property type="match status" value="1"/>
</dbReference>
<dbReference type="InterPro" id="IPR036871">
    <property type="entry name" value="PX_dom_sf"/>
</dbReference>
<dbReference type="EMBL" id="JAAECE010000010">
    <property type="protein sequence ID" value="KAF1796944.1"/>
    <property type="molecule type" value="Genomic_DNA"/>
</dbReference>
<comment type="caution">
    <text evidence="5">The sequence shown here is derived from an EMBL/GenBank/DDBJ whole genome shotgun (WGS) entry which is preliminary data.</text>
</comment>
<feature type="compositionally biased region" description="Basic and acidic residues" evidence="2">
    <location>
        <begin position="594"/>
        <end position="607"/>
    </location>
</feature>
<dbReference type="AlphaFoldDB" id="A0A8H4B801"/>
<feature type="compositionally biased region" description="Polar residues" evidence="2">
    <location>
        <begin position="359"/>
        <end position="371"/>
    </location>
</feature>
<evidence type="ECO:0000259" key="4">
    <source>
        <dbReference type="PROSITE" id="PS51207"/>
    </source>
</evidence>
<accession>A0A8H4B801</accession>
<dbReference type="PANTHER" id="PTHR22775:SF47">
    <property type="entry name" value="MEIOTICALLY UP-REGULATED GENE 122 PROTEIN"/>
    <property type="match status" value="1"/>
</dbReference>
<evidence type="ECO:0000313" key="6">
    <source>
        <dbReference type="Proteomes" id="UP000469890"/>
    </source>
</evidence>
<feature type="transmembrane region" description="Helical" evidence="3">
    <location>
        <begin position="51"/>
        <end position="68"/>
    </location>
</feature>
<evidence type="ECO:0000256" key="3">
    <source>
        <dbReference type="SAM" id="Phobius"/>
    </source>
</evidence>
<sequence>MSSYTGADALIQLLRIYTPIDNTPFLKEITPFACIAFLIVYACLLITDGYYFLVFIVLGFSIGLFYSSHQTAIADYSHLERHLSYKEQTLEQFSDSLEPAKEVELYYPPLTIVVNQLLDYVMRDFISSWWTPINVHHDPTFERLARERLNVVFLNVQKILLNQERNDIVMSTLYGVANTLIIHMRECRAWEESELSMDDYVVENPQSPFAQLLSKEEQHRQLRSLSQTFLKRTLPTADRDSLLLMSLFKELLATFVFGGILDSLSDPDFLNCWIIDLLSDKNKSKSITSTVSAAAVILTADDNHVEEEEDATLLEPQPDATRKSTEDDDSVTSSLDQVTPPDTPEPTRATAAQLKPTPIVTTPKQPQETTVLASLQSPPPPPSPLAPPSMIFSRGSVNFTIMDISAPQPSDQPLNKTELVYIVQIERPAMDDHAGSEGGGYVITRSYADFECFNAILHARHTKRAAKLQLKLPLDTTTKSWLKKSTTQQKKRVPLEAVGAGLEKYIDTVVQDEELGTDQIILPFLRKERRADIAEGTVTSFADEYKHEAAAAVDHITTPDTASISSGKSRSLFSRNSASNLNVASLASNPKTDSSADERQSMDHDINSKWFAPKTKTRQGSVSSMQSNLSKDSATTVAREDADDFEEEKKHTVVDSVAEDDEPKRQNTPASIHSSNNAKALSSMDVELLIETTYALVVEIFNLTSSNNKAWMRRSILNLLREIVRRSYAQFISEQYTDFIEEYMSPDAIVGMLNQLGEQFWPEGKWMLDNGKEQAQRTEQDKEKSKQLARTMLMNELIPNAVRQLIGDQNCNTAMDRIWARCQDPNLNRVLILQVLERIIKPILG</sequence>
<feature type="region of interest" description="Disordered" evidence="2">
    <location>
        <begin position="306"/>
        <end position="387"/>
    </location>
</feature>
<proteinExistence type="inferred from homology"/>
<dbReference type="PROSITE" id="PS51207">
    <property type="entry name" value="PXA"/>
    <property type="match status" value="1"/>
</dbReference>
<comment type="similarity">
    <text evidence="1">Belongs to the sorting nexin family.</text>
</comment>
<dbReference type="PANTHER" id="PTHR22775">
    <property type="entry name" value="SORTING NEXIN"/>
    <property type="match status" value="1"/>
</dbReference>